<dbReference type="Proteomes" id="UP000019132">
    <property type="component" value="Unassembled WGS sequence"/>
</dbReference>
<dbReference type="InterPro" id="IPR001841">
    <property type="entry name" value="Znf_RING"/>
</dbReference>
<evidence type="ECO:0000313" key="4">
    <source>
        <dbReference type="EnsemblProtists" id="PYU1_T011052"/>
    </source>
</evidence>
<accession>K3X1F3</accession>
<dbReference type="AlphaFoldDB" id="K3X1F3"/>
<dbReference type="PROSITE" id="PS50089">
    <property type="entry name" value="ZF_RING_2"/>
    <property type="match status" value="1"/>
</dbReference>
<dbReference type="Gene3D" id="3.30.40.10">
    <property type="entry name" value="Zinc/RING finger domain, C3HC4 (zinc finger)"/>
    <property type="match status" value="1"/>
</dbReference>
<dbReference type="PANTHER" id="PTHR12109">
    <property type="entry name" value="RING FINGER PROTEIN 141-RELATED"/>
    <property type="match status" value="1"/>
</dbReference>
<dbReference type="SMART" id="SM00184">
    <property type="entry name" value="RING"/>
    <property type="match status" value="1"/>
</dbReference>
<dbReference type="SUPFAM" id="SSF57850">
    <property type="entry name" value="RING/U-box"/>
    <property type="match status" value="1"/>
</dbReference>
<dbReference type="STRING" id="431595.K3X1F3"/>
<reference evidence="5" key="1">
    <citation type="journal article" date="2010" name="Genome Biol.">
        <title>Genome sequence of the necrotrophic plant pathogen Pythium ultimum reveals original pathogenicity mechanisms and effector repertoire.</title>
        <authorList>
            <person name="Levesque C.A."/>
            <person name="Brouwer H."/>
            <person name="Cano L."/>
            <person name="Hamilton J.P."/>
            <person name="Holt C."/>
            <person name="Huitema E."/>
            <person name="Raffaele S."/>
            <person name="Robideau G.P."/>
            <person name="Thines M."/>
            <person name="Win J."/>
            <person name="Zerillo M.M."/>
            <person name="Beakes G.W."/>
            <person name="Boore J.L."/>
            <person name="Busam D."/>
            <person name="Dumas B."/>
            <person name="Ferriera S."/>
            <person name="Fuerstenberg S.I."/>
            <person name="Gachon C.M."/>
            <person name="Gaulin E."/>
            <person name="Govers F."/>
            <person name="Grenville-Briggs L."/>
            <person name="Horner N."/>
            <person name="Hostetler J."/>
            <person name="Jiang R.H."/>
            <person name="Johnson J."/>
            <person name="Krajaejun T."/>
            <person name="Lin H."/>
            <person name="Meijer H.J."/>
            <person name="Moore B."/>
            <person name="Morris P."/>
            <person name="Phuntmart V."/>
            <person name="Puiu D."/>
            <person name="Shetty J."/>
            <person name="Stajich J.E."/>
            <person name="Tripathy S."/>
            <person name="Wawra S."/>
            <person name="van West P."/>
            <person name="Whitty B.R."/>
            <person name="Coutinho P.M."/>
            <person name="Henrissat B."/>
            <person name="Martin F."/>
            <person name="Thomas P.D."/>
            <person name="Tyler B.M."/>
            <person name="De Vries R.P."/>
            <person name="Kamoun S."/>
            <person name="Yandell M."/>
            <person name="Tisserat N."/>
            <person name="Buell C.R."/>
        </authorList>
    </citation>
    <scope>NUCLEOTIDE SEQUENCE</scope>
    <source>
        <strain evidence="5">DAOM:BR144</strain>
    </source>
</reference>
<reference evidence="4" key="3">
    <citation type="submission" date="2015-02" db="UniProtKB">
        <authorList>
            <consortium name="EnsemblProtists"/>
        </authorList>
    </citation>
    <scope>IDENTIFICATION</scope>
    <source>
        <strain evidence="4">DAOM BR144</strain>
    </source>
</reference>
<evidence type="ECO:0000313" key="5">
    <source>
        <dbReference type="Proteomes" id="UP000019132"/>
    </source>
</evidence>
<dbReference type="OMA" id="WAQICAT"/>
<dbReference type="EMBL" id="GL376606">
    <property type="status" value="NOT_ANNOTATED_CDS"/>
    <property type="molecule type" value="Genomic_DNA"/>
</dbReference>
<dbReference type="Pfam" id="PF13920">
    <property type="entry name" value="zf-C3HC4_3"/>
    <property type="match status" value="1"/>
</dbReference>
<reference evidence="5" key="2">
    <citation type="submission" date="2010-04" db="EMBL/GenBank/DDBJ databases">
        <authorList>
            <person name="Buell R."/>
            <person name="Hamilton J."/>
            <person name="Hostetler J."/>
        </authorList>
    </citation>
    <scope>NUCLEOTIDE SEQUENCE [LARGE SCALE GENOMIC DNA]</scope>
    <source>
        <strain evidence="5">DAOM:BR144</strain>
    </source>
</reference>
<keyword evidence="5" id="KW-1185">Reference proteome</keyword>
<keyword evidence="2" id="KW-0862">Zinc</keyword>
<dbReference type="VEuPathDB" id="FungiDB:PYU1_G011028"/>
<organism evidence="4 5">
    <name type="scientific">Globisporangium ultimum (strain ATCC 200006 / CBS 805.95 / DAOM BR144)</name>
    <name type="common">Pythium ultimum</name>
    <dbReference type="NCBI Taxonomy" id="431595"/>
    <lineage>
        <taxon>Eukaryota</taxon>
        <taxon>Sar</taxon>
        <taxon>Stramenopiles</taxon>
        <taxon>Oomycota</taxon>
        <taxon>Peronosporomycetes</taxon>
        <taxon>Pythiales</taxon>
        <taxon>Pythiaceae</taxon>
        <taxon>Globisporangium</taxon>
    </lineage>
</organism>
<dbReference type="eggNOG" id="KOG1039">
    <property type="taxonomic scope" value="Eukaryota"/>
</dbReference>
<dbReference type="PANTHER" id="PTHR12109:SF3">
    <property type="entry name" value="RING FINGER PROTEIN 141"/>
    <property type="match status" value="1"/>
</dbReference>
<dbReference type="GO" id="GO:0051865">
    <property type="term" value="P:protein autoubiquitination"/>
    <property type="evidence" value="ECO:0007669"/>
    <property type="project" value="TreeGrafter"/>
</dbReference>
<keyword evidence="2" id="KW-0863">Zinc-finger</keyword>
<dbReference type="InParanoid" id="K3X1F3"/>
<dbReference type="InterPro" id="IPR013083">
    <property type="entry name" value="Znf_RING/FYVE/PHD"/>
</dbReference>
<dbReference type="CDD" id="cd16545">
    <property type="entry name" value="RING-HC_RNF141"/>
    <property type="match status" value="1"/>
</dbReference>
<dbReference type="InterPro" id="IPR047126">
    <property type="entry name" value="RNF141-like"/>
</dbReference>
<evidence type="ECO:0000256" key="1">
    <source>
        <dbReference type="ARBA" id="ARBA00022017"/>
    </source>
</evidence>
<dbReference type="InterPro" id="IPR043400">
    <property type="entry name" value="RING-HC_RNF141"/>
</dbReference>
<protein>
    <recommendedName>
        <fullName evidence="1">RING finger protein 141</fullName>
    </recommendedName>
</protein>
<name>K3X1F3_GLOUD</name>
<dbReference type="GO" id="GO:0008270">
    <property type="term" value="F:zinc ion binding"/>
    <property type="evidence" value="ECO:0007669"/>
    <property type="project" value="UniProtKB-KW"/>
</dbReference>
<evidence type="ECO:0000259" key="3">
    <source>
        <dbReference type="PROSITE" id="PS50089"/>
    </source>
</evidence>
<keyword evidence="2" id="KW-0479">Metal-binding</keyword>
<dbReference type="HOGENOM" id="CLU_851032_0_0_1"/>
<dbReference type="EnsemblProtists" id="PYU1_T011052">
    <property type="protein sequence ID" value="PYU1_T011052"/>
    <property type="gene ID" value="PYU1_G011028"/>
</dbReference>
<sequence>MGQTTSVQEDKMKKRIRQNMGSFLEFGHHLKQANEWARLCPTPKSCHLAFRIVVNERISAEILPYVWRIRGNVSVEVRKIRRRTETSPMPLDLDATSTVMWRNHTMNLGREVSEAIGHAKILTVRQFYYIYCFLSDVKACVAHTVKFPESALGAGDSDFDETECQICMDKQKQVVLPCTHSFCLGCFQHWSAQNSTCPICRSKIECSEGSELWQLTSNEVEDIGSYATDLVARIFEFLEKKDRSTYTEEAMKRSAELYASAVAVTPKPFNKFVHTELFPARFSPTLPLGLSSLLTMPGVNLPNEFDEDVLLALELASGEDQHAAVKHYEQLRRDHVYAMTLAMQVEEEEDDPEEL</sequence>
<proteinExistence type="predicted"/>
<evidence type="ECO:0000256" key="2">
    <source>
        <dbReference type="PROSITE-ProRule" id="PRU00175"/>
    </source>
</evidence>
<feature type="domain" description="RING-type" evidence="3">
    <location>
        <begin position="164"/>
        <end position="201"/>
    </location>
</feature>
<dbReference type="GO" id="GO:0004842">
    <property type="term" value="F:ubiquitin-protein transferase activity"/>
    <property type="evidence" value="ECO:0007669"/>
    <property type="project" value="TreeGrafter"/>
</dbReference>